<dbReference type="Proteomes" id="UP000325395">
    <property type="component" value="Unassembled WGS sequence"/>
</dbReference>
<sequence>MRWPLVPVPNVIALVVTTTALWSYCLGAAIQGADDLVPSPAVGWIEESKTIARLQTNNPSLDDFTVCTDLDGPFAPFCLPQDGADVVVDATYYVTWNVDFYPLNASITIEMRYSNSTVGDLAFTSEKIDNSYGYLPLYMRKEWLQEKAQNDLALYLIELNPALPPPMAFNKTALFIGLPLSLSAIIIVVAGLFFGMRGNRRIGLGSVMGSRGKGYGFGKSKSQRLRNSRSEFYHSNAASALRKYTDDIDSGLLERPARFAFKQDSMRLRSWRR</sequence>
<keyword evidence="1" id="KW-0812">Transmembrane</keyword>
<gene>
    <name evidence="2" type="ORF">BDV36DRAFT_285152</name>
</gene>
<protein>
    <recommendedName>
        <fullName evidence="4">Transmembrane protein</fullName>
    </recommendedName>
</protein>
<proteinExistence type="predicted"/>
<evidence type="ECO:0000313" key="2">
    <source>
        <dbReference type="EMBL" id="KAE8415695.1"/>
    </source>
</evidence>
<evidence type="ECO:0008006" key="4">
    <source>
        <dbReference type="Google" id="ProtNLM"/>
    </source>
</evidence>
<dbReference type="InterPro" id="IPR028000">
    <property type="entry name" value="Pma1"/>
</dbReference>
<keyword evidence="1" id="KW-0472">Membrane</keyword>
<reference evidence="2 3" key="1">
    <citation type="submission" date="2019-04" db="EMBL/GenBank/DDBJ databases">
        <authorList>
            <consortium name="DOE Joint Genome Institute"/>
            <person name="Mondo S."/>
            <person name="Kjaerbolling I."/>
            <person name="Vesth T."/>
            <person name="Frisvad J.C."/>
            <person name="Nybo J.L."/>
            <person name="Theobald S."/>
            <person name="Kildgaard S."/>
            <person name="Isbrandt T."/>
            <person name="Kuo A."/>
            <person name="Sato A."/>
            <person name="Lyhne E.K."/>
            <person name="Kogle M.E."/>
            <person name="Wiebenga A."/>
            <person name="Kun R.S."/>
            <person name="Lubbers R.J."/>
            <person name="Makela M.R."/>
            <person name="Barry K."/>
            <person name="Chovatia M."/>
            <person name="Clum A."/>
            <person name="Daum C."/>
            <person name="Haridas S."/>
            <person name="He G."/>
            <person name="LaButti K."/>
            <person name="Lipzen A."/>
            <person name="Riley R."/>
            <person name="Salamov A."/>
            <person name="Simmons B.A."/>
            <person name="Magnuson J.K."/>
            <person name="Henrissat B."/>
            <person name="Mortensen U.H."/>
            <person name="Larsen T.O."/>
            <person name="Devries R.P."/>
            <person name="Grigoriev I.V."/>
            <person name="Machida M."/>
            <person name="Baker S.E."/>
            <person name="Andersen M.R."/>
            <person name="Cantor M.N."/>
            <person name="Hua S.X."/>
        </authorList>
    </citation>
    <scope>NUCLEOTIDE SEQUENCE [LARGE SCALE GENOMIC DNA]</scope>
    <source>
        <strain evidence="2 3">CBS 117616</strain>
    </source>
</reference>
<keyword evidence="3" id="KW-1185">Reference proteome</keyword>
<organism evidence="2 3">
    <name type="scientific">Aspergillus pseudocaelatus</name>
    <dbReference type="NCBI Taxonomy" id="1825620"/>
    <lineage>
        <taxon>Eukaryota</taxon>
        <taxon>Fungi</taxon>
        <taxon>Dikarya</taxon>
        <taxon>Ascomycota</taxon>
        <taxon>Pezizomycotina</taxon>
        <taxon>Eurotiomycetes</taxon>
        <taxon>Eurotiomycetidae</taxon>
        <taxon>Eurotiales</taxon>
        <taxon>Aspergillaceae</taxon>
        <taxon>Aspergillus</taxon>
        <taxon>Aspergillus subgen. Circumdati</taxon>
    </lineage>
</organism>
<dbReference type="EMBL" id="ML735763">
    <property type="protein sequence ID" value="KAE8415695.1"/>
    <property type="molecule type" value="Genomic_DNA"/>
</dbReference>
<name>A0ABQ6WF33_9EURO</name>
<feature type="transmembrane region" description="Helical" evidence="1">
    <location>
        <begin position="173"/>
        <end position="194"/>
    </location>
</feature>
<evidence type="ECO:0000313" key="3">
    <source>
        <dbReference type="Proteomes" id="UP000325395"/>
    </source>
</evidence>
<dbReference type="Pfam" id="PF14610">
    <property type="entry name" value="Psg1"/>
    <property type="match status" value="1"/>
</dbReference>
<evidence type="ECO:0000256" key="1">
    <source>
        <dbReference type="SAM" id="Phobius"/>
    </source>
</evidence>
<accession>A0ABQ6WF33</accession>
<keyword evidence="1" id="KW-1133">Transmembrane helix</keyword>